<dbReference type="InterPro" id="IPR036322">
    <property type="entry name" value="WD40_repeat_dom_sf"/>
</dbReference>
<dbReference type="EMBL" id="GEBQ01010582">
    <property type="protein sequence ID" value="JAT29395.1"/>
    <property type="molecule type" value="Transcribed_RNA"/>
</dbReference>
<evidence type="ECO:0000256" key="9">
    <source>
        <dbReference type="ARBA" id="ARBA00023069"/>
    </source>
</evidence>
<keyword evidence="11" id="KW-0206">Cytoskeleton</keyword>
<evidence type="ECO:0000256" key="8">
    <source>
        <dbReference type="ARBA" id="ARBA00022794"/>
    </source>
</evidence>
<dbReference type="PANTHER" id="PTHR13667:SF5">
    <property type="entry name" value="WD REPEAT-CONTAINING AND PLANAR CELL POLARITY EFFECTOR PROTEIN FRITZ HOMOLOG"/>
    <property type="match status" value="1"/>
</dbReference>
<keyword evidence="9" id="KW-0969">Cilium</keyword>
<accession>A0A1B6M0F5</accession>
<name>A0A1B6M0F5_9HEMI</name>
<comment type="similarity">
    <text evidence="3">Belongs to the WD repeat fritz family.</text>
</comment>
<dbReference type="AlphaFoldDB" id="A0A1B6M0F5"/>
<evidence type="ECO:0000256" key="4">
    <source>
        <dbReference type="ARBA" id="ARBA00022475"/>
    </source>
</evidence>
<evidence type="ECO:0000256" key="1">
    <source>
        <dbReference type="ARBA" id="ARBA00004236"/>
    </source>
</evidence>
<evidence type="ECO:0000256" key="3">
    <source>
        <dbReference type="ARBA" id="ARBA00006059"/>
    </source>
</evidence>
<dbReference type="InterPro" id="IPR024511">
    <property type="entry name" value="Frtz"/>
</dbReference>
<evidence type="ECO:0000313" key="13">
    <source>
        <dbReference type="EMBL" id="JAT29395.1"/>
    </source>
</evidence>
<evidence type="ECO:0000256" key="11">
    <source>
        <dbReference type="ARBA" id="ARBA00023212"/>
    </source>
</evidence>
<dbReference type="GO" id="GO:0044782">
    <property type="term" value="P:cilium organization"/>
    <property type="evidence" value="ECO:0007669"/>
    <property type="project" value="TreeGrafter"/>
</dbReference>
<evidence type="ECO:0000256" key="7">
    <source>
        <dbReference type="ARBA" id="ARBA00022737"/>
    </source>
</evidence>
<dbReference type="Pfam" id="PF11768">
    <property type="entry name" value="Frtz"/>
    <property type="match status" value="1"/>
</dbReference>
<dbReference type="GO" id="GO:0007399">
    <property type="term" value="P:nervous system development"/>
    <property type="evidence" value="ECO:0007669"/>
    <property type="project" value="TreeGrafter"/>
</dbReference>
<dbReference type="GO" id="GO:0005886">
    <property type="term" value="C:plasma membrane"/>
    <property type="evidence" value="ECO:0007669"/>
    <property type="project" value="UniProtKB-SubCell"/>
</dbReference>
<evidence type="ECO:0000256" key="6">
    <source>
        <dbReference type="ARBA" id="ARBA00022574"/>
    </source>
</evidence>
<keyword evidence="7" id="KW-0677">Repeat</keyword>
<keyword evidence="5" id="KW-0963">Cytoplasm</keyword>
<keyword evidence="6" id="KW-0853">WD repeat</keyword>
<keyword evidence="12" id="KW-0966">Cell projection</keyword>
<organism evidence="13">
    <name type="scientific">Graphocephala atropunctata</name>
    <dbReference type="NCBI Taxonomy" id="36148"/>
    <lineage>
        <taxon>Eukaryota</taxon>
        <taxon>Metazoa</taxon>
        <taxon>Ecdysozoa</taxon>
        <taxon>Arthropoda</taxon>
        <taxon>Hexapoda</taxon>
        <taxon>Insecta</taxon>
        <taxon>Pterygota</taxon>
        <taxon>Neoptera</taxon>
        <taxon>Paraneoptera</taxon>
        <taxon>Hemiptera</taxon>
        <taxon>Auchenorrhyncha</taxon>
        <taxon>Membracoidea</taxon>
        <taxon>Cicadellidae</taxon>
        <taxon>Cicadellinae</taxon>
        <taxon>Cicadellini</taxon>
        <taxon>Graphocephala</taxon>
    </lineage>
</organism>
<dbReference type="SUPFAM" id="SSF50978">
    <property type="entry name" value="WD40 repeat-like"/>
    <property type="match status" value="1"/>
</dbReference>
<dbReference type="PANTHER" id="PTHR13667">
    <property type="entry name" value="HOMOLOC-13"/>
    <property type="match status" value="1"/>
</dbReference>
<keyword evidence="4" id="KW-1003">Cell membrane</keyword>
<comment type="subcellular location">
    <subcellularLocation>
        <location evidence="1">Cell membrane</location>
    </subcellularLocation>
    <subcellularLocation>
        <location evidence="2">Cytoplasm</location>
        <location evidence="2">Cytoskeleton</location>
        <location evidence="2">Cilium axoneme</location>
    </subcellularLocation>
</comment>
<protein>
    <recommendedName>
        <fullName evidence="14">WD repeat-containing and planar cell polarity effector protein fritz</fullName>
    </recommendedName>
</protein>
<evidence type="ECO:0000256" key="10">
    <source>
        <dbReference type="ARBA" id="ARBA00023136"/>
    </source>
</evidence>
<reference evidence="13" key="1">
    <citation type="submission" date="2015-11" db="EMBL/GenBank/DDBJ databases">
        <title>De novo transcriptome assembly of four potential Pierce s Disease insect vectors from Arizona vineyards.</title>
        <authorList>
            <person name="Tassone E.E."/>
        </authorList>
    </citation>
    <scope>NUCLEOTIDE SEQUENCE</scope>
</reference>
<proteinExistence type="inferred from homology"/>
<dbReference type="GO" id="GO:0097541">
    <property type="term" value="C:axonemal basal plate"/>
    <property type="evidence" value="ECO:0007669"/>
    <property type="project" value="TreeGrafter"/>
</dbReference>
<dbReference type="Gene3D" id="2.130.10.10">
    <property type="entry name" value="YVTN repeat-like/Quinoprotein amine dehydrogenase"/>
    <property type="match status" value="1"/>
</dbReference>
<dbReference type="GO" id="GO:0045184">
    <property type="term" value="P:establishment of protein localization"/>
    <property type="evidence" value="ECO:0007669"/>
    <property type="project" value="TreeGrafter"/>
</dbReference>
<evidence type="ECO:0000256" key="12">
    <source>
        <dbReference type="ARBA" id="ARBA00023273"/>
    </source>
</evidence>
<keyword evidence="8" id="KW-0970">Cilium biogenesis/degradation</keyword>
<keyword evidence="10" id="KW-0472">Membrane</keyword>
<sequence length="642" mass="72531">MFTLLSEVHFWSFNDVIGIRDTDFGAFRYYEKKTSTDSPFTLGKKTYVEKRGTTWTPQNKRPTKLKDTIKELEECLEALRVVYHQWRDSCTLQLMFNSGLLANITVSPVSGDVIEIVFDKFMVGKLLSEYVSDVCITNTHAFCSYNDNQVTLVYFTKPVVKHGSLRKWSSLDAKLVVVELAGPSGRRLERKLSVNKSGDMVLIWWRCTRDEVYPWSPQVKDQDRANVHVYSVNGTQTELLCYYRTEHDPLSVAFSQVQHNLIHSVEQKVSRKGEVTVENCVYEINKARLQRTAVTCIPLQTHVCCLSFSHDDAKLLLGCIDGSLVLFDQAKGTTHLVKAAFIPTLVCWHLDNCLVMVANERSQLQCFDASLACIKMQLMSEDVTPSTILDLGSYFRQQPTLLQIGWSKKADSTLTSGYAQTDAFLLLLFERGPVGVVKLLGPGLTPDTLVAQYLSVSQVERAVNLLLSLNWDTQGLKCLTCLHLIANHVLRLPLTPDKEVQLETALGSFHVPSHPLSHATEVEFGDPVRDLTRRFFHQLLRTVWTLSSGISRNKQARWRRSGFAPVESGLSVCVFACRVSLRVVCYVTVLPCRVVQFLDSFSLSSLSNIIRSHLLPHSYNLSYPFIHTFASLANSFLKNIQI</sequence>
<gene>
    <name evidence="13" type="ORF">g.19943</name>
</gene>
<evidence type="ECO:0000256" key="2">
    <source>
        <dbReference type="ARBA" id="ARBA00004430"/>
    </source>
</evidence>
<evidence type="ECO:0008006" key="14">
    <source>
        <dbReference type="Google" id="ProtNLM"/>
    </source>
</evidence>
<evidence type="ECO:0000256" key="5">
    <source>
        <dbReference type="ARBA" id="ARBA00022490"/>
    </source>
</evidence>
<dbReference type="InterPro" id="IPR015943">
    <property type="entry name" value="WD40/YVTN_repeat-like_dom_sf"/>
</dbReference>